<dbReference type="EMBL" id="BMYS01000011">
    <property type="protein sequence ID" value="GGW88214.1"/>
    <property type="molecule type" value="Genomic_DNA"/>
</dbReference>
<organism evidence="2 3">
    <name type="scientific">Advenella faeciporci</name>
    <dbReference type="NCBI Taxonomy" id="797535"/>
    <lineage>
        <taxon>Bacteria</taxon>
        <taxon>Pseudomonadati</taxon>
        <taxon>Pseudomonadota</taxon>
        <taxon>Betaproteobacteria</taxon>
        <taxon>Burkholderiales</taxon>
        <taxon>Alcaligenaceae</taxon>
    </lineage>
</organism>
<dbReference type="AlphaFoldDB" id="A0A918MZ82"/>
<dbReference type="InterPro" id="IPR002514">
    <property type="entry name" value="Transposase_8"/>
</dbReference>
<gene>
    <name evidence="2" type="ORF">GCM10011450_17800</name>
</gene>
<dbReference type="GO" id="GO:0003677">
    <property type="term" value="F:DNA binding"/>
    <property type="evidence" value="ECO:0007669"/>
    <property type="project" value="InterPro"/>
</dbReference>
<evidence type="ECO:0000313" key="2">
    <source>
        <dbReference type="EMBL" id="GGW88214.1"/>
    </source>
</evidence>
<dbReference type="Pfam" id="PF01527">
    <property type="entry name" value="HTH_Tnp_1"/>
    <property type="match status" value="1"/>
</dbReference>
<keyword evidence="3" id="KW-1185">Reference proteome</keyword>
<dbReference type="Proteomes" id="UP000608345">
    <property type="component" value="Unassembled WGS sequence"/>
</dbReference>
<evidence type="ECO:0008006" key="4">
    <source>
        <dbReference type="Google" id="ProtNLM"/>
    </source>
</evidence>
<dbReference type="GO" id="GO:0006313">
    <property type="term" value="P:DNA transposition"/>
    <property type="evidence" value="ECO:0007669"/>
    <property type="project" value="InterPro"/>
</dbReference>
<name>A0A918MZ82_9BURK</name>
<keyword evidence="1" id="KW-0175">Coiled coil</keyword>
<dbReference type="SUPFAM" id="SSF46689">
    <property type="entry name" value="Homeodomain-like"/>
    <property type="match status" value="1"/>
</dbReference>
<accession>A0A918MZ82</accession>
<dbReference type="InterPro" id="IPR009057">
    <property type="entry name" value="Homeodomain-like_sf"/>
</dbReference>
<reference evidence="2" key="1">
    <citation type="journal article" date="2014" name="Int. J. Syst. Evol. Microbiol.">
        <title>Complete genome sequence of Corynebacterium casei LMG S-19264T (=DSM 44701T), isolated from a smear-ripened cheese.</title>
        <authorList>
            <consortium name="US DOE Joint Genome Institute (JGI-PGF)"/>
            <person name="Walter F."/>
            <person name="Albersmeier A."/>
            <person name="Kalinowski J."/>
            <person name="Ruckert C."/>
        </authorList>
    </citation>
    <scope>NUCLEOTIDE SEQUENCE</scope>
    <source>
        <strain evidence="2">KCTC 23732</strain>
    </source>
</reference>
<proteinExistence type="predicted"/>
<sequence>MVRYSHERKQAVLGKLLPPDNLTVAELARQEGICEATLYNWRKQAKSEGRPVPGSKAKSEQWSAQAKLATVIETATLSEAQLSAYCREKGLYPDQVKRWKAESLLGFERSAEQEKSLRKQAQSDRQEIKKLQRELRYKEKALAEAAALLVLRKKLNALWDNNDSNEDE</sequence>
<protein>
    <recommendedName>
        <fullName evidence="4">Transposase</fullName>
    </recommendedName>
</protein>
<evidence type="ECO:0000256" key="1">
    <source>
        <dbReference type="SAM" id="Coils"/>
    </source>
</evidence>
<feature type="coiled-coil region" evidence="1">
    <location>
        <begin position="111"/>
        <end position="148"/>
    </location>
</feature>
<reference evidence="2" key="2">
    <citation type="submission" date="2020-09" db="EMBL/GenBank/DDBJ databases">
        <authorList>
            <person name="Sun Q."/>
            <person name="Kim S."/>
        </authorList>
    </citation>
    <scope>NUCLEOTIDE SEQUENCE</scope>
    <source>
        <strain evidence="2">KCTC 23732</strain>
    </source>
</reference>
<dbReference type="GO" id="GO:0004803">
    <property type="term" value="F:transposase activity"/>
    <property type="evidence" value="ECO:0007669"/>
    <property type="project" value="InterPro"/>
</dbReference>
<evidence type="ECO:0000313" key="3">
    <source>
        <dbReference type="Proteomes" id="UP000608345"/>
    </source>
</evidence>
<comment type="caution">
    <text evidence="2">The sequence shown here is derived from an EMBL/GenBank/DDBJ whole genome shotgun (WGS) entry which is preliminary data.</text>
</comment>